<proteinExistence type="predicted"/>
<accession>A0A4Q9LS15</accession>
<dbReference type="Proteomes" id="UP000292282">
    <property type="component" value="Unassembled WGS sequence"/>
</dbReference>
<keyword evidence="2" id="KW-1185">Reference proteome</keyword>
<reference evidence="1 2" key="1">
    <citation type="submission" date="2017-12" db="EMBL/GenBank/DDBJ databases">
        <authorList>
            <person name="Pombert J.-F."/>
            <person name="Haag K.L."/>
            <person name="Ebert D."/>
        </authorList>
    </citation>
    <scope>NUCLEOTIDE SEQUENCE [LARGE SCALE GENOMIC DNA]</scope>
    <source>
        <strain evidence="1">IL-G-3</strain>
    </source>
</reference>
<protein>
    <submittedName>
        <fullName evidence="1">Uncharacterized protein</fullName>
    </submittedName>
</protein>
<evidence type="ECO:0000313" key="2">
    <source>
        <dbReference type="Proteomes" id="UP000292282"/>
    </source>
</evidence>
<dbReference type="EMBL" id="PITK01001494">
    <property type="protein sequence ID" value="TBU10886.1"/>
    <property type="molecule type" value="Genomic_DNA"/>
</dbReference>
<sequence length="155" mass="18210">MLNFSKNTDSFLINASKDLFIDNIYEILIFSVQIMDEILNLLENVVFENLKCIYILDSTIETMNKTFLKKFNHLQKINVICNYFDEENVKSFITNSDLCATVVVKKYIFVSDFDEKILKLVHLKNSVSSQSAKRFIIETNKILEEIEELFFLKKI</sequence>
<evidence type="ECO:0000313" key="1">
    <source>
        <dbReference type="EMBL" id="TBU10886.1"/>
    </source>
</evidence>
<dbReference type="AlphaFoldDB" id="A0A4Q9LS15"/>
<name>A0A4Q9LS15_9MICR</name>
<gene>
    <name evidence="1" type="ORF">CWI38_1494p0020</name>
</gene>
<comment type="caution">
    <text evidence="1">The sequence shown here is derived from an EMBL/GenBank/DDBJ whole genome shotgun (WGS) entry which is preliminary data.</text>
</comment>
<organism evidence="1 2">
    <name type="scientific">Hamiltosporidium tvaerminnensis</name>
    <dbReference type="NCBI Taxonomy" id="1176355"/>
    <lineage>
        <taxon>Eukaryota</taxon>
        <taxon>Fungi</taxon>
        <taxon>Fungi incertae sedis</taxon>
        <taxon>Microsporidia</taxon>
        <taxon>Dubosqiidae</taxon>
        <taxon>Hamiltosporidium</taxon>
    </lineage>
</organism>
<dbReference type="VEuPathDB" id="MicrosporidiaDB:CWI38_1494p0020"/>